<proteinExistence type="predicted"/>
<sequence length="474" mass="53156">MSTPSAQTNPAHLKSRNTLTMIVNNLRLGGLIFSKHTPNGPCTHLHPDAYEEYVASLWCSERDTSYIVYTWENLLQRFPCPYLLLLVGDIYACGGQFTGALALYRELQSCIGLGADQVFDAFLTDFQSRCLKREQKHIDMWALGTDKEEWRSWTPFTSAGGTGQPEEDSLRGRWSQLRLDNVQHSMPTSVVQRYFRLLCVDTNLLESVFSICSQSGENLVRTGFFASAISSFSLGSRMGDRREVIDVLRDTHEALRMVYMVSGSRPIRIDTPWLCQLHTLLLKSCHVSVSLTGELNQYIAPGVLRSSTKTNVAIRKKPRTLVQFCPFDQVAEQLKGILLHLERLLIDHADKPFLIASWIHTEFIVCHPFEDGNGRVARLLASIPLTMAGFPPLSVPAHMKEQYFEVLTEARTRGALGSLAKFMTVCVQSSIDRAQALVPSNAEDEAIMDAVEFRLFPGDEFPTDAVTDVAPIDF</sequence>
<gene>
    <name evidence="1" type="ORF">FA95DRAFT_682831</name>
</gene>
<accession>A0ACB8S254</accession>
<reference evidence="1" key="1">
    <citation type="submission" date="2021-02" db="EMBL/GenBank/DDBJ databases">
        <authorList>
            <consortium name="DOE Joint Genome Institute"/>
            <person name="Ahrendt S."/>
            <person name="Looney B.P."/>
            <person name="Miyauchi S."/>
            <person name="Morin E."/>
            <person name="Drula E."/>
            <person name="Courty P.E."/>
            <person name="Chicoki N."/>
            <person name="Fauchery L."/>
            <person name="Kohler A."/>
            <person name="Kuo A."/>
            <person name="Labutti K."/>
            <person name="Pangilinan J."/>
            <person name="Lipzen A."/>
            <person name="Riley R."/>
            <person name="Andreopoulos W."/>
            <person name="He G."/>
            <person name="Johnson J."/>
            <person name="Barry K.W."/>
            <person name="Grigoriev I.V."/>
            <person name="Nagy L."/>
            <person name="Hibbett D."/>
            <person name="Henrissat B."/>
            <person name="Matheny P.B."/>
            <person name="Labbe J."/>
            <person name="Martin F."/>
        </authorList>
    </citation>
    <scope>NUCLEOTIDE SEQUENCE</scope>
    <source>
        <strain evidence="1">FP105234-sp</strain>
    </source>
</reference>
<dbReference type="Proteomes" id="UP000814033">
    <property type="component" value="Unassembled WGS sequence"/>
</dbReference>
<comment type="caution">
    <text evidence="1">The sequence shown here is derived from an EMBL/GenBank/DDBJ whole genome shotgun (WGS) entry which is preliminary data.</text>
</comment>
<organism evidence="1 2">
    <name type="scientific">Auriscalpium vulgare</name>
    <dbReference type="NCBI Taxonomy" id="40419"/>
    <lineage>
        <taxon>Eukaryota</taxon>
        <taxon>Fungi</taxon>
        <taxon>Dikarya</taxon>
        <taxon>Basidiomycota</taxon>
        <taxon>Agaricomycotina</taxon>
        <taxon>Agaricomycetes</taxon>
        <taxon>Russulales</taxon>
        <taxon>Auriscalpiaceae</taxon>
        <taxon>Auriscalpium</taxon>
    </lineage>
</organism>
<evidence type="ECO:0000313" key="1">
    <source>
        <dbReference type="EMBL" id="KAI0050080.1"/>
    </source>
</evidence>
<name>A0ACB8S254_9AGAM</name>
<evidence type="ECO:0000313" key="2">
    <source>
        <dbReference type="Proteomes" id="UP000814033"/>
    </source>
</evidence>
<dbReference type="EMBL" id="MU275865">
    <property type="protein sequence ID" value="KAI0050080.1"/>
    <property type="molecule type" value="Genomic_DNA"/>
</dbReference>
<keyword evidence="2" id="KW-1185">Reference proteome</keyword>
<protein>
    <submittedName>
        <fullName evidence="1">Uncharacterized protein</fullName>
    </submittedName>
</protein>
<reference evidence="1" key="2">
    <citation type="journal article" date="2022" name="New Phytol.">
        <title>Evolutionary transition to the ectomycorrhizal habit in the genomes of a hyperdiverse lineage of mushroom-forming fungi.</title>
        <authorList>
            <person name="Looney B."/>
            <person name="Miyauchi S."/>
            <person name="Morin E."/>
            <person name="Drula E."/>
            <person name="Courty P.E."/>
            <person name="Kohler A."/>
            <person name="Kuo A."/>
            <person name="LaButti K."/>
            <person name="Pangilinan J."/>
            <person name="Lipzen A."/>
            <person name="Riley R."/>
            <person name="Andreopoulos W."/>
            <person name="He G."/>
            <person name="Johnson J."/>
            <person name="Nolan M."/>
            <person name="Tritt A."/>
            <person name="Barry K.W."/>
            <person name="Grigoriev I.V."/>
            <person name="Nagy L.G."/>
            <person name="Hibbett D."/>
            <person name="Henrissat B."/>
            <person name="Matheny P.B."/>
            <person name="Labbe J."/>
            <person name="Martin F.M."/>
        </authorList>
    </citation>
    <scope>NUCLEOTIDE SEQUENCE</scope>
    <source>
        <strain evidence="1">FP105234-sp</strain>
    </source>
</reference>